<evidence type="ECO:0000256" key="3">
    <source>
        <dbReference type="ARBA" id="ARBA00022448"/>
    </source>
</evidence>
<dbReference type="Proteomes" id="UP000534783">
    <property type="component" value="Unassembled WGS sequence"/>
</dbReference>
<keyword evidence="5 9" id="KW-0812">Transmembrane</keyword>
<dbReference type="EMBL" id="VTOW01000010">
    <property type="protein sequence ID" value="NKE73712.1"/>
    <property type="molecule type" value="Genomic_DNA"/>
</dbReference>
<evidence type="ECO:0000256" key="7">
    <source>
        <dbReference type="ARBA" id="ARBA00023136"/>
    </source>
</evidence>
<evidence type="ECO:0000256" key="2">
    <source>
        <dbReference type="ARBA" id="ARBA00007783"/>
    </source>
</evidence>
<feature type="domain" description="ABC transmembrane type-2" evidence="10">
    <location>
        <begin position="168"/>
        <end position="406"/>
    </location>
</feature>
<feature type="transmembrane region" description="Helical" evidence="9">
    <location>
        <begin position="56"/>
        <end position="76"/>
    </location>
</feature>
<dbReference type="AlphaFoldDB" id="A0A7X6DUM5"/>
<evidence type="ECO:0000256" key="9">
    <source>
        <dbReference type="SAM" id="Phobius"/>
    </source>
</evidence>
<keyword evidence="4" id="KW-1003">Cell membrane</keyword>
<feature type="transmembrane region" description="Helical" evidence="9">
    <location>
        <begin position="323"/>
        <end position="343"/>
    </location>
</feature>
<feature type="transmembrane region" description="Helical" evidence="9">
    <location>
        <begin position="293"/>
        <end position="316"/>
    </location>
</feature>
<dbReference type="PANTHER" id="PTHR30294">
    <property type="entry name" value="MEMBRANE COMPONENT OF ABC TRANSPORTER YHHJ-RELATED"/>
    <property type="match status" value="1"/>
</dbReference>
<evidence type="ECO:0000256" key="6">
    <source>
        <dbReference type="ARBA" id="ARBA00022989"/>
    </source>
</evidence>
<feature type="transmembrane region" description="Helical" evidence="9">
    <location>
        <begin position="385"/>
        <end position="403"/>
    </location>
</feature>
<reference evidence="11 12" key="1">
    <citation type="journal article" date="2020" name="Nature">
        <title>Bacterial chemolithoautotrophy via manganese oxidation.</title>
        <authorList>
            <person name="Yu H."/>
            <person name="Leadbetter J.R."/>
        </authorList>
    </citation>
    <scope>NUCLEOTIDE SEQUENCE [LARGE SCALE GENOMIC DNA]</scope>
    <source>
        <strain evidence="11 12">Mn-1</strain>
    </source>
</reference>
<feature type="region of interest" description="Disordered" evidence="8">
    <location>
        <begin position="1"/>
        <end position="32"/>
    </location>
</feature>
<comment type="similarity">
    <text evidence="2">Belongs to the ABC-2 integral membrane protein family.</text>
</comment>
<comment type="caution">
    <text evidence="11">The sequence shown here is derived from an EMBL/GenBank/DDBJ whole genome shotgun (WGS) entry which is preliminary data.</text>
</comment>
<sequence>MSSSTTPADRSAPKIPKKSATSSAPACREDGEGDRMTMRTLAFVERDLRKFLRNPIAILSSILLPMVYLLIIGNSFQGSLKNLPLAFVDQDQGPYAERMLDRLRSIETGPSTFRLVYLADPVAAEKGVRAGTFKGAVVIPPDFSKNIDRGTVPQVGLVLDNTDGVSAAALQQSLSEAFNSLKVDALPIRSDPSVPQLYPIELYRKIDYDASLVPGAVIMAIFMGTMITGAFNLVMDRFLGVHEAYLSTPLTKIDMILGILISGVLVTTLISLVVLGAGIWITEVPVAGGAASFSAVVLVIVLTATGLLTMMCALLSRVDHPRIVGLLGGFLNVIFFFPSGAVYPVESFPKWLQAFSRVNPETYSVHALKSVLFKGADWQAIRGDILYLIGFTLVMFLLSIKTFKRDL</sequence>
<evidence type="ECO:0000256" key="1">
    <source>
        <dbReference type="ARBA" id="ARBA00004651"/>
    </source>
</evidence>
<keyword evidence="6 9" id="KW-1133">Transmembrane helix</keyword>
<evidence type="ECO:0000313" key="12">
    <source>
        <dbReference type="Proteomes" id="UP000534783"/>
    </source>
</evidence>
<name>A0A7X6DUM5_9BACT</name>
<dbReference type="Gene3D" id="3.40.1710.10">
    <property type="entry name" value="abc type-2 transporter like domain"/>
    <property type="match status" value="1"/>
</dbReference>
<dbReference type="InterPro" id="IPR047817">
    <property type="entry name" value="ABC2_TM_bact-type"/>
</dbReference>
<keyword evidence="3" id="KW-0813">Transport</keyword>
<dbReference type="GO" id="GO:0005886">
    <property type="term" value="C:plasma membrane"/>
    <property type="evidence" value="ECO:0007669"/>
    <property type="project" value="UniProtKB-SubCell"/>
</dbReference>
<evidence type="ECO:0000256" key="5">
    <source>
        <dbReference type="ARBA" id="ARBA00022692"/>
    </source>
</evidence>
<keyword evidence="12" id="KW-1185">Reference proteome</keyword>
<dbReference type="GO" id="GO:0140359">
    <property type="term" value="F:ABC-type transporter activity"/>
    <property type="evidence" value="ECO:0007669"/>
    <property type="project" value="InterPro"/>
</dbReference>
<evidence type="ECO:0000256" key="4">
    <source>
        <dbReference type="ARBA" id="ARBA00022475"/>
    </source>
</evidence>
<organism evidence="11 12">
    <name type="scientific">Candidatus Manganitrophus noduliformans</name>
    <dbReference type="NCBI Taxonomy" id="2606439"/>
    <lineage>
        <taxon>Bacteria</taxon>
        <taxon>Pseudomonadati</taxon>
        <taxon>Nitrospirota</taxon>
        <taxon>Nitrospiria</taxon>
        <taxon>Candidatus Troglogloeales</taxon>
        <taxon>Candidatus Manganitrophaceae</taxon>
        <taxon>Candidatus Manganitrophus</taxon>
    </lineage>
</organism>
<dbReference type="InterPro" id="IPR051449">
    <property type="entry name" value="ABC-2_transporter_component"/>
</dbReference>
<keyword evidence="7 9" id="KW-0472">Membrane</keyword>
<comment type="subcellular location">
    <subcellularLocation>
        <location evidence="1">Cell membrane</location>
        <topology evidence="1">Multi-pass membrane protein</topology>
    </subcellularLocation>
</comment>
<feature type="transmembrane region" description="Helical" evidence="9">
    <location>
        <begin position="255"/>
        <end position="281"/>
    </location>
</feature>
<evidence type="ECO:0000259" key="10">
    <source>
        <dbReference type="PROSITE" id="PS51012"/>
    </source>
</evidence>
<dbReference type="Pfam" id="PF12698">
    <property type="entry name" value="ABC2_membrane_3"/>
    <property type="match status" value="1"/>
</dbReference>
<dbReference type="PANTHER" id="PTHR30294:SF29">
    <property type="entry name" value="MULTIDRUG ABC TRANSPORTER PERMEASE YBHS-RELATED"/>
    <property type="match status" value="1"/>
</dbReference>
<evidence type="ECO:0000256" key="8">
    <source>
        <dbReference type="SAM" id="MobiDB-lite"/>
    </source>
</evidence>
<dbReference type="PROSITE" id="PS51012">
    <property type="entry name" value="ABC_TM2"/>
    <property type="match status" value="1"/>
</dbReference>
<proteinExistence type="inferred from homology"/>
<gene>
    <name evidence="11" type="ORF">MNODULE_23435</name>
</gene>
<dbReference type="InterPro" id="IPR013525">
    <property type="entry name" value="ABC2_TM"/>
</dbReference>
<accession>A0A7X6DUM5</accession>
<feature type="transmembrane region" description="Helical" evidence="9">
    <location>
        <begin position="212"/>
        <end position="234"/>
    </location>
</feature>
<protein>
    <submittedName>
        <fullName evidence="11">ABC transporter permease</fullName>
    </submittedName>
</protein>
<evidence type="ECO:0000313" key="11">
    <source>
        <dbReference type="EMBL" id="NKE73712.1"/>
    </source>
</evidence>